<organism evidence="1 2">
    <name type="scientific">Kribbella orskensis</name>
    <dbReference type="NCBI Taxonomy" id="2512216"/>
    <lineage>
        <taxon>Bacteria</taxon>
        <taxon>Bacillati</taxon>
        <taxon>Actinomycetota</taxon>
        <taxon>Actinomycetes</taxon>
        <taxon>Propionibacteriales</taxon>
        <taxon>Kribbellaceae</taxon>
        <taxon>Kribbella</taxon>
    </lineage>
</organism>
<gene>
    <name evidence="1" type="ORF">EV644_101217</name>
</gene>
<evidence type="ECO:0000313" key="1">
    <source>
        <dbReference type="EMBL" id="TCO31577.1"/>
    </source>
</evidence>
<dbReference type="Gene3D" id="1.20.120.450">
    <property type="entry name" value="dinb family like domain"/>
    <property type="match status" value="1"/>
</dbReference>
<reference evidence="1 2" key="1">
    <citation type="journal article" date="2015" name="Stand. Genomic Sci.">
        <title>Genomic Encyclopedia of Bacterial and Archaeal Type Strains, Phase III: the genomes of soil and plant-associated and newly described type strains.</title>
        <authorList>
            <person name="Whitman W.B."/>
            <person name="Woyke T."/>
            <person name="Klenk H.P."/>
            <person name="Zhou Y."/>
            <person name="Lilburn T.G."/>
            <person name="Beck B.J."/>
            <person name="De Vos P."/>
            <person name="Vandamme P."/>
            <person name="Eisen J.A."/>
            <person name="Garrity G."/>
            <person name="Hugenholtz P."/>
            <person name="Kyrpides N.C."/>
        </authorList>
    </citation>
    <scope>NUCLEOTIDE SEQUENCE [LARGE SCALE GENOMIC DNA]</scope>
    <source>
        <strain evidence="1 2">VKM Ac-2538</strain>
    </source>
</reference>
<dbReference type="InterPro" id="IPR034660">
    <property type="entry name" value="DinB/YfiT-like"/>
</dbReference>
<accession>A0ABY2BUB1</accession>
<dbReference type="Pfam" id="PF04978">
    <property type="entry name" value="MST"/>
    <property type="match status" value="1"/>
</dbReference>
<dbReference type="InterPro" id="IPR007061">
    <property type="entry name" value="MST-like"/>
</dbReference>
<dbReference type="RefSeq" id="WP_132187400.1">
    <property type="nucleotide sequence ID" value="NZ_SLWM01000001.1"/>
</dbReference>
<proteinExistence type="predicted"/>
<protein>
    <submittedName>
        <fullName evidence="1">Uncharacterized protein DUF664</fullName>
    </submittedName>
</protein>
<keyword evidence="2" id="KW-1185">Reference proteome</keyword>
<comment type="caution">
    <text evidence="1">The sequence shown here is derived from an EMBL/GenBank/DDBJ whole genome shotgun (WGS) entry which is preliminary data.</text>
</comment>
<name>A0ABY2BUB1_9ACTN</name>
<dbReference type="SUPFAM" id="SSF109854">
    <property type="entry name" value="DinB/YfiT-like putative metalloenzymes"/>
    <property type="match status" value="1"/>
</dbReference>
<dbReference type="Proteomes" id="UP000295818">
    <property type="component" value="Unassembled WGS sequence"/>
</dbReference>
<sequence>MDPKSDLHRYLQAAREDLLWKLEGLSGYDVRRPLTPTGTNLLGLVKHLAVVEFLYFGLVFDRPVENPPEYLVRQDGEVNGDFWATADETRDDILDLYRRAAVHADATIAELDLDTVGFVPWFSPAMQRLSLHAVLVHVVAECHRHVGHADIVRELIDGTAGLSRDEPFLPSDDPAWWDEYRARVSDAAAAQVNSGTVAQVNGAAAVRVGGAAAAGVSGATPAQASGGAEQVVDA</sequence>
<evidence type="ECO:0000313" key="2">
    <source>
        <dbReference type="Proteomes" id="UP000295818"/>
    </source>
</evidence>
<dbReference type="EMBL" id="SLWM01000001">
    <property type="protein sequence ID" value="TCO31577.1"/>
    <property type="molecule type" value="Genomic_DNA"/>
</dbReference>